<dbReference type="Pfam" id="PF00072">
    <property type="entry name" value="Response_reg"/>
    <property type="match status" value="1"/>
</dbReference>
<feature type="domain" description="Response regulatory" evidence="13">
    <location>
        <begin position="657"/>
        <end position="772"/>
    </location>
</feature>
<feature type="domain" description="PAS" evidence="14">
    <location>
        <begin position="244"/>
        <end position="283"/>
    </location>
</feature>
<dbReference type="AlphaFoldDB" id="A0A841HED2"/>
<dbReference type="InterPro" id="IPR004358">
    <property type="entry name" value="Sig_transdc_His_kin-like_C"/>
</dbReference>
<dbReference type="GO" id="GO:0006355">
    <property type="term" value="P:regulation of DNA-templated transcription"/>
    <property type="evidence" value="ECO:0007669"/>
    <property type="project" value="InterPro"/>
</dbReference>
<evidence type="ECO:0000259" key="12">
    <source>
        <dbReference type="PROSITE" id="PS50109"/>
    </source>
</evidence>
<evidence type="ECO:0000259" key="15">
    <source>
        <dbReference type="PROSITE" id="PS50113"/>
    </source>
</evidence>
<evidence type="ECO:0000256" key="5">
    <source>
        <dbReference type="ARBA" id="ARBA00022741"/>
    </source>
</evidence>
<dbReference type="SMART" id="SM00388">
    <property type="entry name" value="HisKA"/>
    <property type="match status" value="1"/>
</dbReference>
<feature type="modified residue" description="4-aspartylphosphate" evidence="9">
    <location>
        <position position="707"/>
    </location>
</feature>
<comment type="caution">
    <text evidence="17">The sequence shown here is derived from an EMBL/GenBank/DDBJ whole genome shotgun (WGS) entry which is preliminary data.</text>
</comment>
<dbReference type="NCBIfam" id="TIGR00229">
    <property type="entry name" value="sensory_box"/>
    <property type="match status" value="1"/>
</dbReference>
<dbReference type="Proteomes" id="UP000588068">
    <property type="component" value="Unassembled WGS sequence"/>
</dbReference>
<dbReference type="Pfam" id="PF00512">
    <property type="entry name" value="HisKA"/>
    <property type="match status" value="1"/>
</dbReference>
<protein>
    <recommendedName>
        <fullName evidence="2">histidine kinase</fullName>
        <ecNumber evidence="2">2.7.13.3</ecNumber>
    </recommendedName>
</protein>
<evidence type="ECO:0000256" key="9">
    <source>
        <dbReference type="PROSITE-ProRule" id="PRU00169"/>
    </source>
</evidence>
<keyword evidence="10" id="KW-0812">Transmembrane</keyword>
<evidence type="ECO:0000259" key="14">
    <source>
        <dbReference type="PROSITE" id="PS50112"/>
    </source>
</evidence>
<name>A0A841HED2_9GAMM</name>
<dbReference type="InterPro" id="IPR005467">
    <property type="entry name" value="His_kinase_dom"/>
</dbReference>
<dbReference type="SUPFAM" id="SSF55874">
    <property type="entry name" value="ATPase domain of HSP90 chaperone/DNA topoisomerase II/histidine kinase"/>
    <property type="match status" value="1"/>
</dbReference>
<evidence type="ECO:0000256" key="7">
    <source>
        <dbReference type="ARBA" id="ARBA00022840"/>
    </source>
</evidence>
<dbReference type="PRINTS" id="PR00344">
    <property type="entry name" value="BCTRLSENSOR"/>
</dbReference>
<dbReference type="SMART" id="SM00448">
    <property type="entry name" value="REC"/>
    <property type="match status" value="1"/>
</dbReference>
<dbReference type="SUPFAM" id="SSF55785">
    <property type="entry name" value="PYP-like sensor domain (PAS domain)"/>
    <property type="match status" value="1"/>
</dbReference>
<dbReference type="InterPro" id="IPR035965">
    <property type="entry name" value="PAS-like_dom_sf"/>
</dbReference>
<dbReference type="GO" id="GO:0016020">
    <property type="term" value="C:membrane"/>
    <property type="evidence" value="ECO:0007669"/>
    <property type="project" value="UniProtKB-UniRule"/>
</dbReference>
<dbReference type="PROSITE" id="PS50924">
    <property type="entry name" value="MHYT"/>
    <property type="match status" value="1"/>
</dbReference>
<dbReference type="InterPro" id="IPR001789">
    <property type="entry name" value="Sig_transdc_resp-reg_receiver"/>
</dbReference>
<dbReference type="GO" id="GO:0000155">
    <property type="term" value="F:phosphorelay sensor kinase activity"/>
    <property type="evidence" value="ECO:0007669"/>
    <property type="project" value="InterPro"/>
</dbReference>
<dbReference type="Gene3D" id="3.40.50.2300">
    <property type="match status" value="1"/>
</dbReference>
<reference evidence="17 18" key="1">
    <citation type="submission" date="2020-08" db="EMBL/GenBank/DDBJ databases">
        <title>Genomic Encyclopedia of Type Strains, Phase IV (KMG-IV): sequencing the most valuable type-strain genomes for metagenomic binning, comparative biology and taxonomic classification.</title>
        <authorList>
            <person name="Goeker M."/>
        </authorList>
    </citation>
    <scope>NUCLEOTIDE SEQUENCE [LARGE SCALE GENOMIC DNA]</scope>
    <source>
        <strain evidence="17 18">DSM 26723</strain>
    </source>
</reference>
<keyword evidence="3 9" id="KW-0597">Phosphoprotein</keyword>
<keyword evidence="10" id="KW-0472">Membrane</keyword>
<dbReference type="Pfam" id="PF03707">
    <property type="entry name" value="MHYT"/>
    <property type="match status" value="2"/>
</dbReference>
<evidence type="ECO:0000256" key="6">
    <source>
        <dbReference type="ARBA" id="ARBA00022777"/>
    </source>
</evidence>
<feature type="transmembrane region" description="Helical" evidence="10">
    <location>
        <begin position="75"/>
        <end position="97"/>
    </location>
</feature>
<evidence type="ECO:0000256" key="8">
    <source>
        <dbReference type="ARBA" id="ARBA00023012"/>
    </source>
</evidence>
<dbReference type="PROSITE" id="PS50109">
    <property type="entry name" value="HIS_KIN"/>
    <property type="match status" value="1"/>
</dbReference>
<proteinExistence type="predicted"/>
<dbReference type="InterPro" id="IPR013767">
    <property type="entry name" value="PAS_fold"/>
</dbReference>
<sequence>MHIAHHPMFVLLSSMTACLGSWTALDLFRRVRAHRGAWRGGWLFAAAVAMGLSIWSMHFIAMLGFDPGAEVRYDVGLTVLSLLLAIAATAFAFFFASREGTTRLVVSGVVMGAGICLMHYTGMAAVMTQATLRNDPLFVFAAFVVAVTASSGALVAAKQEHTLSQRALAAVVLGSAVVGMHYTAMFGVRLIDGAATNRIAGGMDAMTLAIAIAGGTFFILFLALIAALSDRRFEALAAREALRSEQLLRAVIEHLPMGVFVAAAPSGDIRFANAEAARLLGHTVGPEPVWSRSADVGAVREDGSHLPERDHALYQAMQENRRIGPRLQAYRRGDGRVVQLEVTAAPVPDRKGNSTLAVVAFQDVTEKLRAEKEARRQAELQRVNELLEERVASALAEKAEVQAALNHAQRLESLGRLTGGVAHDFNNLLTVVIGALDVILRQPAQSERAVRLGDAALAAARRGERLTAQLLTFARRQPLRPEACDLNDLLRVGEPLFRGAAGQQRLVKLVLCSEPAVALIDPAQFEGALLNLIVNAADASAENGEIAIETAIVTGAPTLGGGRFFRLRVTDTGTGMSEEVMKQIFDPFFTTKGPGKGTGLGLSQVYGFVKQSGGEITVDSEEGAGASFSVYLPLTDQGAQEKPSQTPTAWTHIKPMNVLLVEDDAAVATITEAMLHNLGHQVFRAENAARALEILDVEKSVDLLLSDIVMPGSLNGLELAQRAVQLRPELQVLLSSGYTGAEVEEALAGGAWPFLKKPYVEYELAEHLVRVARNKRDAVVDQ</sequence>
<keyword evidence="4" id="KW-0808">Transferase</keyword>
<evidence type="ECO:0000256" key="11">
    <source>
        <dbReference type="SAM" id="Coils"/>
    </source>
</evidence>
<dbReference type="Gene3D" id="3.30.565.10">
    <property type="entry name" value="Histidine kinase-like ATPase, C-terminal domain"/>
    <property type="match status" value="1"/>
</dbReference>
<dbReference type="Pfam" id="PF02518">
    <property type="entry name" value="HATPase_c"/>
    <property type="match status" value="1"/>
</dbReference>
<dbReference type="EMBL" id="JACHHZ010000001">
    <property type="protein sequence ID" value="MBB6091207.1"/>
    <property type="molecule type" value="Genomic_DNA"/>
</dbReference>
<feature type="transmembrane region" description="Helical" evidence="10">
    <location>
        <begin position="104"/>
        <end position="125"/>
    </location>
</feature>
<dbReference type="CDD" id="cd00082">
    <property type="entry name" value="HisKA"/>
    <property type="match status" value="1"/>
</dbReference>
<feature type="domain" description="PAC" evidence="15">
    <location>
        <begin position="321"/>
        <end position="376"/>
    </location>
</feature>
<feature type="coiled-coil region" evidence="11">
    <location>
        <begin position="361"/>
        <end position="404"/>
    </location>
</feature>
<dbReference type="PROSITE" id="PS50112">
    <property type="entry name" value="PAS"/>
    <property type="match status" value="1"/>
</dbReference>
<keyword evidence="10" id="KW-1133">Transmembrane helix</keyword>
<organism evidence="17 18">
    <name type="scientific">Povalibacter uvarum</name>
    <dbReference type="NCBI Taxonomy" id="732238"/>
    <lineage>
        <taxon>Bacteria</taxon>
        <taxon>Pseudomonadati</taxon>
        <taxon>Pseudomonadota</taxon>
        <taxon>Gammaproteobacteria</taxon>
        <taxon>Steroidobacterales</taxon>
        <taxon>Steroidobacteraceae</taxon>
        <taxon>Povalibacter</taxon>
    </lineage>
</organism>
<evidence type="ECO:0000256" key="1">
    <source>
        <dbReference type="ARBA" id="ARBA00000085"/>
    </source>
</evidence>
<gene>
    <name evidence="17" type="ORF">HNQ60_000053</name>
</gene>
<dbReference type="SUPFAM" id="SSF52172">
    <property type="entry name" value="CheY-like"/>
    <property type="match status" value="1"/>
</dbReference>
<keyword evidence="6" id="KW-0418">Kinase</keyword>
<dbReference type="InterPro" id="IPR000700">
    <property type="entry name" value="PAS-assoc_C"/>
</dbReference>
<evidence type="ECO:0000256" key="2">
    <source>
        <dbReference type="ARBA" id="ARBA00012438"/>
    </source>
</evidence>
<dbReference type="CDD" id="cd00130">
    <property type="entry name" value="PAS"/>
    <property type="match status" value="1"/>
</dbReference>
<keyword evidence="11" id="KW-0175">Coiled coil</keyword>
<keyword evidence="7" id="KW-0067">ATP-binding</keyword>
<feature type="domain" description="MHYT" evidence="16">
    <location>
        <begin position="5"/>
        <end position="191"/>
    </location>
</feature>
<dbReference type="InterPro" id="IPR000014">
    <property type="entry name" value="PAS"/>
</dbReference>
<dbReference type="PROSITE" id="PS50110">
    <property type="entry name" value="RESPONSE_REGULATORY"/>
    <property type="match status" value="1"/>
</dbReference>
<evidence type="ECO:0000256" key="3">
    <source>
        <dbReference type="ARBA" id="ARBA00022553"/>
    </source>
</evidence>
<dbReference type="PANTHER" id="PTHR43065:SF49">
    <property type="entry name" value="HISTIDINE KINASE"/>
    <property type="match status" value="1"/>
</dbReference>
<comment type="catalytic activity">
    <reaction evidence="1">
        <text>ATP + protein L-histidine = ADP + protein N-phospho-L-histidine.</text>
        <dbReference type="EC" id="2.7.13.3"/>
    </reaction>
</comment>
<feature type="transmembrane region" description="Helical" evidence="10">
    <location>
        <begin position="208"/>
        <end position="229"/>
    </location>
</feature>
<keyword evidence="5" id="KW-0547">Nucleotide-binding</keyword>
<dbReference type="InterPro" id="IPR011006">
    <property type="entry name" value="CheY-like_superfamily"/>
</dbReference>
<dbReference type="Pfam" id="PF00989">
    <property type="entry name" value="PAS"/>
    <property type="match status" value="1"/>
</dbReference>
<dbReference type="PANTHER" id="PTHR43065">
    <property type="entry name" value="SENSOR HISTIDINE KINASE"/>
    <property type="match status" value="1"/>
</dbReference>
<keyword evidence="8" id="KW-0902">Two-component regulatory system</keyword>
<feature type="transmembrane region" description="Helical" evidence="10">
    <location>
        <begin position="40"/>
        <end position="63"/>
    </location>
</feature>
<dbReference type="PROSITE" id="PS50113">
    <property type="entry name" value="PAC"/>
    <property type="match status" value="1"/>
</dbReference>
<evidence type="ECO:0000313" key="17">
    <source>
        <dbReference type="EMBL" id="MBB6091207.1"/>
    </source>
</evidence>
<evidence type="ECO:0000259" key="16">
    <source>
        <dbReference type="PROSITE" id="PS50924"/>
    </source>
</evidence>
<evidence type="ECO:0000259" key="13">
    <source>
        <dbReference type="PROSITE" id="PS50110"/>
    </source>
</evidence>
<evidence type="ECO:0000256" key="4">
    <source>
        <dbReference type="ARBA" id="ARBA00022679"/>
    </source>
</evidence>
<dbReference type="InterPro" id="IPR003661">
    <property type="entry name" value="HisK_dim/P_dom"/>
</dbReference>
<dbReference type="Gene3D" id="3.30.450.20">
    <property type="entry name" value="PAS domain"/>
    <property type="match status" value="1"/>
</dbReference>
<evidence type="ECO:0000313" key="18">
    <source>
        <dbReference type="Proteomes" id="UP000588068"/>
    </source>
</evidence>
<evidence type="ECO:0000256" key="10">
    <source>
        <dbReference type="PROSITE-ProRule" id="PRU00244"/>
    </source>
</evidence>
<dbReference type="InterPro" id="IPR036097">
    <property type="entry name" value="HisK_dim/P_sf"/>
</dbReference>
<feature type="domain" description="Histidine kinase" evidence="12">
    <location>
        <begin position="420"/>
        <end position="636"/>
    </location>
</feature>
<dbReference type="InterPro" id="IPR036890">
    <property type="entry name" value="HATPase_C_sf"/>
</dbReference>
<accession>A0A841HED2</accession>
<dbReference type="Gene3D" id="1.10.287.130">
    <property type="match status" value="1"/>
</dbReference>
<dbReference type="InterPro" id="IPR003594">
    <property type="entry name" value="HATPase_dom"/>
</dbReference>
<dbReference type="EC" id="2.7.13.3" evidence="2"/>
<feature type="transmembrane region" description="Helical" evidence="10">
    <location>
        <begin position="168"/>
        <end position="188"/>
    </location>
</feature>
<keyword evidence="18" id="KW-1185">Reference proteome</keyword>
<dbReference type="SUPFAM" id="SSF47384">
    <property type="entry name" value="Homodimeric domain of signal transducing histidine kinase"/>
    <property type="match status" value="1"/>
</dbReference>
<dbReference type="RefSeq" id="WP_184329020.1">
    <property type="nucleotide sequence ID" value="NZ_JACHHZ010000001.1"/>
</dbReference>
<dbReference type="InterPro" id="IPR005330">
    <property type="entry name" value="MHYT_dom"/>
</dbReference>
<feature type="transmembrane region" description="Helical" evidence="10">
    <location>
        <begin position="137"/>
        <end position="156"/>
    </location>
</feature>
<dbReference type="SMART" id="SM00387">
    <property type="entry name" value="HATPase_c"/>
    <property type="match status" value="1"/>
</dbReference>
<dbReference type="GO" id="GO:0005524">
    <property type="term" value="F:ATP binding"/>
    <property type="evidence" value="ECO:0007669"/>
    <property type="project" value="UniProtKB-KW"/>
</dbReference>